<organism evidence="1 2">
    <name type="scientific">Candidatus Methylomirabilis lanthanidiphila</name>
    <dbReference type="NCBI Taxonomy" id="2211376"/>
    <lineage>
        <taxon>Bacteria</taxon>
        <taxon>Candidatus Methylomirabilota</taxon>
        <taxon>Candidatus Methylomirabilia</taxon>
        <taxon>Candidatus Methylomirabilales</taxon>
        <taxon>Candidatus Methylomirabilaceae</taxon>
        <taxon>Candidatus Methylomirabilis</taxon>
    </lineage>
</organism>
<dbReference type="InterPro" id="IPR013418">
    <property type="entry name" value="CRISPR-assoc_prot_Cas7/Csd2"/>
</dbReference>
<evidence type="ECO:0008006" key="3">
    <source>
        <dbReference type="Google" id="ProtNLM"/>
    </source>
</evidence>
<keyword evidence="2" id="KW-1185">Reference proteome</keyword>
<sequence length="327" mass="35912">MSEPIYNRYEFLYLFDCENGNPNGDPDAGNAPRIDPEDMRGLVSDVALKRRIRNYVQAAFENKAPNAIFVEHGTNLNRPILKAHEETGGAPDTAKGAVKSKVEKARQWMCKTFYDVRTFGAVMSTGANAGQVRGPVQLSFARSVDPVLPLDLSVTRGAVAEDVKGAKTSEDYARWEAEQPEDKLRTMGRKALIPYGLYVTKGFISAHLAQLPHGTGFSEDDLNILWAALVGMYDHDRSASKGVMGIRGLFVFKHVGTDGDSEQRARQAKLGCCPAQAVLDLGRIIDVRRKDGIDAPRRFSDYVVDVHHRNVPPGVELEVKFGSPGPA</sequence>
<proteinExistence type="predicted"/>
<dbReference type="AlphaFoldDB" id="A0A564ZMQ3"/>
<dbReference type="GO" id="GO:0043571">
    <property type="term" value="P:maintenance of CRISPR repeat elements"/>
    <property type="evidence" value="ECO:0007669"/>
    <property type="project" value="InterPro"/>
</dbReference>
<dbReference type="Proteomes" id="UP000334340">
    <property type="component" value="Unassembled WGS sequence"/>
</dbReference>
<name>A0A564ZMQ3_9BACT</name>
<evidence type="ECO:0000313" key="1">
    <source>
        <dbReference type="EMBL" id="VUZ86147.1"/>
    </source>
</evidence>
<dbReference type="NCBIfam" id="TIGR01595">
    <property type="entry name" value="cas_CT1132"/>
    <property type="match status" value="1"/>
</dbReference>
<reference evidence="1 2" key="1">
    <citation type="submission" date="2019-07" db="EMBL/GenBank/DDBJ databases">
        <authorList>
            <person name="Cremers G."/>
        </authorList>
    </citation>
    <scope>NUCLEOTIDE SEQUENCE [LARGE SCALE GENOMIC DNA]</scope>
</reference>
<dbReference type="InterPro" id="IPR006482">
    <property type="entry name" value="Cas7_Csh2/Csh2"/>
</dbReference>
<protein>
    <recommendedName>
        <fullName evidence="3">Type I-C CRISPR-associated protein Cas7/Csd2</fullName>
    </recommendedName>
</protein>
<evidence type="ECO:0000313" key="2">
    <source>
        <dbReference type="Proteomes" id="UP000334340"/>
    </source>
</evidence>
<gene>
    <name evidence="1" type="ORF">MELA_02543</name>
</gene>
<accession>A0A564ZMQ3</accession>
<dbReference type="NCBIfam" id="TIGR02589">
    <property type="entry name" value="cas_Csd2"/>
    <property type="match status" value="1"/>
</dbReference>
<dbReference type="EMBL" id="CABIKM010000045">
    <property type="protein sequence ID" value="VUZ86147.1"/>
    <property type="molecule type" value="Genomic_DNA"/>
</dbReference>
<dbReference type="Pfam" id="PF05107">
    <property type="entry name" value="Cas_Cas7"/>
    <property type="match status" value="1"/>
</dbReference>